<proteinExistence type="predicted"/>
<dbReference type="GO" id="GO:0031145">
    <property type="term" value="P:anaphase-promoting complex-dependent catabolic process"/>
    <property type="evidence" value="ECO:0007669"/>
    <property type="project" value="InterPro"/>
</dbReference>
<dbReference type="EMBL" id="CM000782">
    <property type="protein sequence ID" value="AQK87144.1"/>
    <property type="molecule type" value="Genomic_DNA"/>
</dbReference>
<sequence length="141" mass="15362">MLRTTKSHDVAIVSLNCAEDDPLSKSDKDEFLSYEDRTTRFFPPVMPRIGGLRSGDTGLADENEEAIPEFSNASCQCFNIVCSGGKDGCVCFSIFGIFPVGKIATFPVIGSGDLSTLTAHLEICSTQKYFVKLICSFKQSK</sequence>
<evidence type="ECO:0000256" key="3">
    <source>
        <dbReference type="ARBA" id="ARBA00022786"/>
    </source>
</evidence>
<accession>A0A1D6M7Z4</accession>
<gene>
    <name evidence="5" type="ORF">ZEAMMB73_Zm00001d038666</name>
</gene>
<keyword evidence="3" id="KW-0833">Ubl conjugation pathway</keyword>
<dbReference type="GO" id="GO:0005680">
    <property type="term" value="C:anaphase-promoting complex"/>
    <property type="evidence" value="ECO:0007669"/>
    <property type="project" value="InterPro"/>
</dbReference>
<dbReference type="InParanoid" id="A0A1D6M7Z4"/>
<evidence type="ECO:0000256" key="2">
    <source>
        <dbReference type="ARBA" id="ARBA00022776"/>
    </source>
</evidence>
<dbReference type="InterPro" id="IPR024789">
    <property type="entry name" value="APC4"/>
</dbReference>
<evidence type="ECO:0000256" key="4">
    <source>
        <dbReference type="ARBA" id="ARBA00023306"/>
    </source>
</evidence>
<dbReference type="ExpressionAtlas" id="A0A1D6M7Z4">
    <property type="expression patterns" value="baseline"/>
</dbReference>
<evidence type="ECO:0000313" key="5">
    <source>
        <dbReference type="EMBL" id="AQK87144.1"/>
    </source>
</evidence>
<dbReference type="PANTHER" id="PTHR13260:SF0">
    <property type="entry name" value="ANAPHASE-PROMOTING COMPLEX SUBUNIT 4"/>
    <property type="match status" value="1"/>
</dbReference>
<dbReference type="EMBL" id="CM000782">
    <property type="protein sequence ID" value="AQK87143.1"/>
    <property type="molecule type" value="Genomic_DNA"/>
</dbReference>
<dbReference type="OMA" id="EDCTTRF"/>
<evidence type="ECO:0000256" key="1">
    <source>
        <dbReference type="ARBA" id="ARBA00022618"/>
    </source>
</evidence>
<dbReference type="AlphaFoldDB" id="A0A1D6M7Z4"/>
<dbReference type="STRING" id="4577.A0A1D6M7Z4"/>
<dbReference type="GO" id="GO:0051301">
    <property type="term" value="P:cell division"/>
    <property type="evidence" value="ECO:0007669"/>
    <property type="project" value="UniProtKB-KW"/>
</dbReference>
<keyword evidence="2" id="KW-0498">Mitosis</keyword>
<organism evidence="5">
    <name type="scientific">Zea mays</name>
    <name type="common">Maize</name>
    <dbReference type="NCBI Taxonomy" id="4577"/>
    <lineage>
        <taxon>Eukaryota</taxon>
        <taxon>Viridiplantae</taxon>
        <taxon>Streptophyta</taxon>
        <taxon>Embryophyta</taxon>
        <taxon>Tracheophyta</taxon>
        <taxon>Spermatophyta</taxon>
        <taxon>Magnoliopsida</taxon>
        <taxon>Liliopsida</taxon>
        <taxon>Poales</taxon>
        <taxon>Poaceae</taxon>
        <taxon>PACMAD clade</taxon>
        <taxon>Panicoideae</taxon>
        <taxon>Andropogonodae</taxon>
        <taxon>Andropogoneae</taxon>
        <taxon>Tripsacinae</taxon>
        <taxon>Zea</taxon>
    </lineage>
</organism>
<keyword evidence="4" id="KW-0131">Cell cycle</keyword>
<protein>
    <submittedName>
        <fullName evidence="5">Anaphase-promoting complex subunit 4</fullName>
    </submittedName>
</protein>
<dbReference type="PANTHER" id="PTHR13260">
    <property type="entry name" value="ANAPHASE PROMOTING COMPLEX SUBUNIT 4 APC4"/>
    <property type="match status" value="1"/>
</dbReference>
<reference evidence="5" key="1">
    <citation type="submission" date="2015-12" db="EMBL/GenBank/DDBJ databases">
        <title>Update maize B73 reference genome by single molecule sequencing technologies.</title>
        <authorList>
            <consortium name="Maize Genome Sequencing Project"/>
            <person name="Ware D."/>
        </authorList>
    </citation>
    <scope>NUCLEOTIDE SEQUENCE</scope>
    <source>
        <tissue evidence="5">Seedling</tissue>
    </source>
</reference>
<name>A0A1D6M7Z4_MAIZE</name>
<keyword evidence="1" id="KW-0132">Cell division</keyword>